<feature type="signal peptide" evidence="1">
    <location>
        <begin position="1"/>
        <end position="17"/>
    </location>
</feature>
<keyword evidence="3" id="KW-1185">Reference proteome</keyword>
<feature type="chain" id="PRO_5040224698" evidence="1">
    <location>
        <begin position="18"/>
        <end position="139"/>
    </location>
</feature>
<gene>
    <name evidence="2" type="ORF">PLEPLA_LOCUS35334</name>
</gene>
<proteinExistence type="predicted"/>
<evidence type="ECO:0000256" key="1">
    <source>
        <dbReference type="SAM" id="SignalP"/>
    </source>
</evidence>
<organism evidence="2 3">
    <name type="scientific">Pleuronectes platessa</name>
    <name type="common">European plaice</name>
    <dbReference type="NCBI Taxonomy" id="8262"/>
    <lineage>
        <taxon>Eukaryota</taxon>
        <taxon>Metazoa</taxon>
        <taxon>Chordata</taxon>
        <taxon>Craniata</taxon>
        <taxon>Vertebrata</taxon>
        <taxon>Euteleostomi</taxon>
        <taxon>Actinopterygii</taxon>
        <taxon>Neopterygii</taxon>
        <taxon>Teleostei</taxon>
        <taxon>Neoteleostei</taxon>
        <taxon>Acanthomorphata</taxon>
        <taxon>Carangaria</taxon>
        <taxon>Pleuronectiformes</taxon>
        <taxon>Pleuronectoidei</taxon>
        <taxon>Pleuronectidae</taxon>
        <taxon>Pleuronectes</taxon>
    </lineage>
</organism>
<name>A0A9N7Z3M3_PLEPL</name>
<dbReference type="Proteomes" id="UP001153269">
    <property type="component" value="Unassembled WGS sequence"/>
</dbReference>
<dbReference type="EMBL" id="CADEAL010003954">
    <property type="protein sequence ID" value="CAB1447655.1"/>
    <property type="molecule type" value="Genomic_DNA"/>
</dbReference>
<protein>
    <submittedName>
        <fullName evidence="2">Uncharacterized protein</fullName>
    </submittedName>
</protein>
<sequence length="139" mass="14841">MPLVFLEVSVVPHLVTGCSQQVPAPPPASHLTALHICPLNPHLSSSVHISVYMQPLCRSPFRPVCQSCFALLSVLSVLLCAAPVCVLSVPVGLSVICHLGLERLSVPDLPSCLCLSDEPRCSGRPLDADRTSVFDFSTK</sequence>
<keyword evidence="1" id="KW-0732">Signal</keyword>
<evidence type="ECO:0000313" key="2">
    <source>
        <dbReference type="EMBL" id="CAB1447655.1"/>
    </source>
</evidence>
<reference evidence="2" key="1">
    <citation type="submission" date="2020-03" db="EMBL/GenBank/DDBJ databases">
        <authorList>
            <person name="Weist P."/>
        </authorList>
    </citation>
    <scope>NUCLEOTIDE SEQUENCE</scope>
</reference>
<comment type="caution">
    <text evidence="2">The sequence shown here is derived from an EMBL/GenBank/DDBJ whole genome shotgun (WGS) entry which is preliminary data.</text>
</comment>
<evidence type="ECO:0000313" key="3">
    <source>
        <dbReference type="Proteomes" id="UP001153269"/>
    </source>
</evidence>
<accession>A0A9N7Z3M3</accession>
<dbReference type="AlphaFoldDB" id="A0A9N7Z3M3"/>